<protein>
    <recommendedName>
        <fullName evidence="1">Phosphatidylinositol transfer protein N-terminal domain-containing protein</fullName>
    </recommendedName>
</protein>
<dbReference type="PRINTS" id="PR00391">
    <property type="entry name" value="PITRANSFER"/>
</dbReference>
<dbReference type="GO" id="GO:0071944">
    <property type="term" value="C:cell periphery"/>
    <property type="evidence" value="ECO:0007669"/>
    <property type="project" value="UniProtKB-ARBA"/>
</dbReference>
<accession>A0A1A9VQB3</accession>
<evidence type="ECO:0000313" key="2">
    <source>
        <dbReference type="EnsemblMetazoa" id="GAUT044197-PA"/>
    </source>
</evidence>
<dbReference type="EnsemblMetazoa" id="GAUT044197-RA">
    <property type="protein sequence ID" value="GAUT044197-PA"/>
    <property type="gene ID" value="GAUT044197"/>
</dbReference>
<dbReference type="SUPFAM" id="SSF55961">
    <property type="entry name" value="Bet v1-like"/>
    <property type="match status" value="1"/>
</dbReference>
<proteinExistence type="predicted"/>
<reference evidence="2" key="1">
    <citation type="submission" date="2020-05" db="UniProtKB">
        <authorList>
            <consortium name="EnsemblMetazoa"/>
        </authorList>
    </citation>
    <scope>IDENTIFICATION</scope>
    <source>
        <strain evidence="2">TTRI</strain>
    </source>
</reference>
<dbReference type="GO" id="GO:0008526">
    <property type="term" value="F:phosphatidylinositol transfer activity"/>
    <property type="evidence" value="ECO:0007669"/>
    <property type="project" value="TreeGrafter"/>
</dbReference>
<evidence type="ECO:0000259" key="1">
    <source>
        <dbReference type="Pfam" id="PF02121"/>
    </source>
</evidence>
<dbReference type="GO" id="GO:0035091">
    <property type="term" value="F:phosphatidylinositol binding"/>
    <property type="evidence" value="ECO:0007669"/>
    <property type="project" value="TreeGrafter"/>
</dbReference>
<dbReference type="Gene3D" id="3.30.530.20">
    <property type="match status" value="1"/>
</dbReference>
<dbReference type="VEuPathDB" id="VectorBase:GAUT044197"/>
<dbReference type="PANTHER" id="PTHR10658:SF54">
    <property type="entry name" value="CYTOPLASMIC PHOSPHATIDYLINOSITOL TRANSFER PROTEIN 1"/>
    <property type="match status" value="1"/>
</dbReference>
<dbReference type="FunFam" id="3.30.530.20:FF:000028">
    <property type="entry name" value="Phosphatidylinositol transfer protein 5"/>
    <property type="match status" value="1"/>
</dbReference>
<sequence>MVLTKEYRICMPLSCEEYQIGQLYMIARHSYEQSSNGEGVEIITNEPCEDETYGKGQYTEKPVCLYGFSPYVLVYFILQKNRGIFIPLQKQCSFVPKLNILIRTKYEDNNGNSENSLNLTADQLKHRLVDNIDIAFDELSNGKHYKKEEDPKFFTSKKTNRGCLIEGWRDTDKPIMCSYKLVDVSFEVWGLQTKVEEFIHRSIRDILLLGHRQAFAWIDDWYDMSLDDVRAYEHETHQETNKKLNINNKTANGNCNTVAIFEHQTNVTNGIVKILD</sequence>
<dbReference type="InterPro" id="IPR023393">
    <property type="entry name" value="START-like_dom_sf"/>
</dbReference>
<feature type="domain" description="Phosphatidylinositol transfer protein N-terminal" evidence="1">
    <location>
        <begin position="3"/>
        <end position="237"/>
    </location>
</feature>
<dbReference type="Pfam" id="PF02121">
    <property type="entry name" value="IP_trans"/>
    <property type="match status" value="1"/>
</dbReference>
<dbReference type="GO" id="GO:0005737">
    <property type="term" value="C:cytoplasm"/>
    <property type="evidence" value="ECO:0007669"/>
    <property type="project" value="UniProtKB-ARBA"/>
</dbReference>
<keyword evidence="3" id="KW-1185">Reference proteome</keyword>
<dbReference type="InterPro" id="IPR055261">
    <property type="entry name" value="PI_transfer_N"/>
</dbReference>
<dbReference type="Proteomes" id="UP000078200">
    <property type="component" value="Unassembled WGS sequence"/>
</dbReference>
<dbReference type="PANTHER" id="PTHR10658">
    <property type="entry name" value="PHOSPHATIDYLINOSITOL TRANSFER PROTEIN"/>
    <property type="match status" value="1"/>
</dbReference>
<name>A0A1A9VQB3_GLOAU</name>
<evidence type="ECO:0000313" key="3">
    <source>
        <dbReference type="Proteomes" id="UP000078200"/>
    </source>
</evidence>
<dbReference type="AlphaFoldDB" id="A0A1A9VQB3"/>
<dbReference type="STRING" id="7395.A0A1A9VQB3"/>
<organism evidence="2 3">
    <name type="scientific">Glossina austeni</name>
    <name type="common">Savannah tsetse fly</name>
    <dbReference type="NCBI Taxonomy" id="7395"/>
    <lineage>
        <taxon>Eukaryota</taxon>
        <taxon>Metazoa</taxon>
        <taxon>Ecdysozoa</taxon>
        <taxon>Arthropoda</taxon>
        <taxon>Hexapoda</taxon>
        <taxon>Insecta</taxon>
        <taxon>Pterygota</taxon>
        <taxon>Neoptera</taxon>
        <taxon>Endopterygota</taxon>
        <taxon>Diptera</taxon>
        <taxon>Brachycera</taxon>
        <taxon>Muscomorpha</taxon>
        <taxon>Hippoboscoidea</taxon>
        <taxon>Glossinidae</taxon>
        <taxon>Glossina</taxon>
    </lineage>
</organism>
<dbReference type="InterPro" id="IPR001666">
    <property type="entry name" value="PI_transfer"/>
</dbReference>